<dbReference type="EMBL" id="AWGB01000006">
    <property type="protein sequence ID" value="ESQ93846.1"/>
    <property type="molecule type" value="Genomic_DNA"/>
</dbReference>
<dbReference type="Pfam" id="PF06961">
    <property type="entry name" value="DUF1294"/>
    <property type="match status" value="1"/>
</dbReference>
<dbReference type="PATRIC" id="fig|1121022.4.peg.780"/>
<comment type="caution">
    <text evidence="2">The sequence shown here is derived from an EMBL/GenBank/DDBJ whole genome shotgun (WGS) entry which is preliminary data.</text>
</comment>
<dbReference type="eggNOG" id="COG3326">
    <property type="taxonomic scope" value="Bacteria"/>
</dbReference>
<keyword evidence="3" id="KW-1185">Reference proteome</keyword>
<evidence type="ECO:0000256" key="1">
    <source>
        <dbReference type="SAM" id="Phobius"/>
    </source>
</evidence>
<gene>
    <name evidence="2" type="ORF">ABENE_03945</name>
</gene>
<proteinExistence type="predicted"/>
<dbReference type="AlphaFoldDB" id="V4PZN3"/>
<feature type="transmembrane region" description="Helical" evidence="1">
    <location>
        <begin position="69"/>
        <end position="90"/>
    </location>
</feature>
<dbReference type="PIRSF" id="PIRSF002599">
    <property type="entry name" value="Cold_shock_A"/>
    <property type="match status" value="1"/>
</dbReference>
<evidence type="ECO:0008006" key="4">
    <source>
        <dbReference type="Google" id="ProtNLM"/>
    </source>
</evidence>
<feature type="transmembrane region" description="Helical" evidence="1">
    <location>
        <begin position="6"/>
        <end position="24"/>
    </location>
</feature>
<name>V4PZN3_9CAUL</name>
<protein>
    <recommendedName>
        <fullName evidence="4">Cold-shock protein</fullName>
    </recommendedName>
</protein>
<reference evidence="2 3" key="1">
    <citation type="journal article" date="2014" name="Nature">
        <title>Sequential evolution of bacterial morphology by co-option of a developmental regulator.</title>
        <authorList>
            <person name="Jiang C."/>
            <person name="Brown P.J."/>
            <person name="Ducret A."/>
            <person name="Brun Y.V."/>
        </authorList>
    </citation>
    <scope>NUCLEOTIDE SEQUENCE [LARGE SCALE GENOMIC DNA]</scope>
    <source>
        <strain evidence="2 3">DSM 16100</strain>
    </source>
</reference>
<evidence type="ECO:0000313" key="3">
    <source>
        <dbReference type="Proteomes" id="UP000017837"/>
    </source>
</evidence>
<dbReference type="InterPro" id="IPR012156">
    <property type="entry name" value="Cold_shock_CspA"/>
</dbReference>
<dbReference type="Proteomes" id="UP000017837">
    <property type="component" value="Unassembled WGS sequence"/>
</dbReference>
<keyword evidence="1" id="KW-1133">Transmembrane helix</keyword>
<dbReference type="GO" id="GO:0003676">
    <property type="term" value="F:nucleic acid binding"/>
    <property type="evidence" value="ECO:0007669"/>
    <property type="project" value="InterPro"/>
</dbReference>
<organism evidence="2 3">
    <name type="scientific">Asticcacaulis benevestitus DSM 16100 = ATCC BAA-896</name>
    <dbReference type="NCBI Taxonomy" id="1121022"/>
    <lineage>
        <taxon>Bacteria</taxon>
        <taxon>Pseudomonadati</taxon>
        <taxon>Pseudomonadota</taxon>
        <taxon>Alphaproteobacteria</taxon>
        <taxon>Caulobacterales</taxon>
        <taxon>Caulobacteraceae</taxon>
        <taxon>Asticcacaulis</taxon>
    </lineage>
</organism>
<evidence type="ECO:0000313" key="2">
    <source>
        <dbReference type="EMBL" id="ESQ93846.1"/>
    </source>
</evidence>
<dbReference type="OrthoDB" id="72963at2"/>
<accession>V4PZN3</accession>
<dbReference type="InterPro" id="IPR010718">
    <property type="entry name" value="DUF1294"/>
</dbReference>
<sequence>MILWSVILIYICLINLVTFHVWALDKKYAIARQRRVPESTLLTLCAVGGWPMGMIGSHVFRHKSSKKAFIHKVYAVVAFQVVLLCSIIVFA</sequence>
<dbReference type="STRING" id="1121022.GCA_000376105_00095"/>
<keyword evidence="1" id="KW-0472">Membrane</keyword>
<dbReference type="RefSeq" id="WP_018079782.1">
    <property type="nucleotide sequence ID" value="NZ_AQWM01000001.1"/>
</dbReference>
<keyword evidence="1" id="KW-0812">Transmembrane</keyword>